<dbReference type="PROSITE" id="PS50112">
    <property type="entry name" value="PAS"/>
    <property type="match status" value="1"/>
</dbReference>
<dbReference type="Proteomes" id="UP000198744">
    <property type="component" value="Unassembled WGS sequence"/>
</dbReference>
<feature type="region of interest" description="Disordered" evidence="13">
    <location>
        <begin position="164"/>
        <end position="185"/>
    </location>
</feature>
<evidence type="ECO:0000256" key="10">
    <source>
        <dbReference type="ARBA" id="ARBA00022840"/>
    </source>
</evidence>
<dbReference type="SUPFAM" id="SSF55874">
    <property type="entry name" value="ATPase domain of HSP90 chaperone/DNA topoisomerase II/histidine kinase"/>
    <property type="match status" value="1"/>
</dbReference>
<evidence type="ECO:0000256" key="7">
    <source>
        <dbReference type="ARBA" id="ARBA00022692"/>
    </source>
</evidence>
<keyword evidence="6" id="KW-0808">Transferase</keyword>
<dbReference type="STRING" id="43775.SAMN04489760_102184"/>
<dbReference type="InterPro" id="IPR035965">
    <property type="entry name" value="PAS-like_dom_sf"/>
</dbReference>
<evidence type="ECO:0000256" key="14">
    <source>
        <dbReference type="SAM" id="Phobius"/>
    </source>
</evidence>
<dbReference type="InterPro" id="IPR036890">
    <property type="entry name" value="HATPase_C_sf"/>
</dbReference>
<evidence type="ECO:0000256" key="2">
    <source>
        <dbReference type="ARBA" id="ARBA00004651"/>
    </source>
</evidence>
<keyword evidence="11 14" id="KW-1133">Transmembrane helix</keyword>
<feature type="domain" description="Histidine kinase" evidence="15">
    <location>
        <begin position="383"/>
        <end position="591"/>
    </location>
</feature>
<keyword evidence="5" id="KW-0597">Phosphoprotein</keyword>
<evidence type="ECO:0000256" key="6">
    <source>
        <dbReference type="ARBA" id="ARBA00022679"/>
    </source>
</evidence>
<dbReference type="PRINTS" id="PR00344">
    <property type="entry name" value="BCTRLSENSOR"/>
</dbReference>
<dbReference type="CDD" id="cd00130">
    <property type="entry name" value="PAS"/>
    <property type="match status" value="1"/>
</dbReference>
<feature type="compositionally biased region" description="Basic and acidic residues" evidence="13">
    <location>
        <begin position="169"/>
        <end position="183"/>
    </location>
</feature>
<dbReference type="InterPro" id="IPR036097">
    <property type="entry name" value="HisK_dim/P_sf"/>
</dbReference>
<gene>
    <name evidence="17" type="ORF">SAMN04489760_102184</name>
</gene>
<dbReference type="Pfam" id="PF00512">
    <property type="entry name" value="HisKA"/>
    <property type="match status" value="1"/>
</dbReference>
<keyword evidence="8" id="KW-0547">Nucleotide-binding</keyword>
<evidence type="ECO:0000256" key="5">
    <source>
        <dbReference type="ARBA" id="ARBA00022553"/>
    </source>
</evidence>
<dbReference type="Pfam" id="PF08448">
    <property type="entry name" value="PAS_4"/>
    <property type="match status" value="1"/>
</dbReference>
<feature type="domain" description="PAS" evidence="16">
    <location>
        <begin position="249"/>
        <end position="294"/>
    </location>
</feature>
<dbReference type="EC" id="2.7.13.3" evidence="3"/>
<evidence type="ECO:0000259" key="15">
    <source>
        <dbReference type="PROSITE" id="PS50109"/>
    </source>
</evidence>
<keyword evidence="9 17" id="KW-0418">Kinase</keyword>
<keyword evidence="18" id="KW-1185">Reference proteome</keyword>
<evidence type="ECO:0000256" key="11">
    <source>
        <dbReference type="ARBA" id="ARBA00022989"/>
    </source>
</evidence>
<evidence type="ECO:0000256" key="9">
    <source>
        <dbReference type="ARBA" id="ARBA00022777"/>
    </source>
</evidence>
<dbReference type="InterPro" id="IPR000014">
    <property type="entry name" value="PAS"/>
</dbReference>
<evidence type="ECO:0000256" key="13">
    <source>
        <dbReference type="SAM" id="MobiDB-lite"/>
    </source>
</evidence>
<dbReference type="InterPro" id="IPR003594">
    <property type="entry name" value="HATPase_dom"/>
</dbReference>
<accession>A0A1H7UY21</accession>
<dbReference type="PROSITE" id="PS50109">
    <property type="entry name" value="HIS_KIN"/>
    <property type="match status" value="1"/>
</dbReference>
<comment type="subcellular location">
    <subcellularLocation>
        <location evidence="2">Cell membrane</location>
        <topology evidence="2">Multi-pass membrane protein</topology>
    </subcellularLocation>
</comment>
<name>A0A1H7UY21_9BACT</name>
<evidence type="ECO:0000256" key="1">
    <source>
        <dbReference type="ARBA" id="ARBA00000085"/>
    </source>
</evidence>
<dbReference type="CDD" id="cd00082">
    <property type="entry name" value="HisKA"/>
    <property type="match status" value="1"/>
</dbReference>
<dbReference type="EMBL" id="FOBS01000002">
    <property type="protein sequence ID" value="SEM01813.1"/>
    <property type="molecule type" value="Genomic_DNA"/>
</dbReference>
<dbReference type="PANTHER" id="PTHR43065:SF10">
    <property type="entry name" value="PEROXIDE STRESS-ACTIVATED HISTIDINE KINASE MAK3"/>
    <property type="match status" value="1"/>
</dbReference>
<organism evidence="17 18">
    <name type="scientific">Syntrophus gentianae</name>
    <dbReference type="NCBI Taxonomy" id="43775"/>
    <lineage>
        <taxon>Bacteria</taxon>
        <taxon>Pseudomonadati</taxon>
        <taxon>Thermodesulfobacteriota</taxon>
        <taxon>Syntrophia</taxon>
        <taxon>Syntrophales</taxon>
        <taxon>Syntrophaceae</taxon>
        <taxon>Syntrophus</taxon>
    </lineage>
</organism>
<reference evidence="17 18" key="1">
    <citation type="submission" date="2016-10" db="EMBL/GenBank/DDBJ databases">
        <authorList>
            <person name="de Groot N.N."/>
        </authorList>
    </citation>
    <scope>NUCLEOTIDE SEQUENCE [LARGE SCALE GENOMIC DNA]</scope>
    <source>
        <strain evidence="17 18">DSM 8423</strain>
    </source>
</reference>
<keyword evidence="4" id="KW-1003">Cell membrane</keyword>
<dbReference type="Gene3D" id="3.30.565.10">
    <property type="entry name" value="Histidine kinase-like ATPase, C-terminal domain"/>
    <property type="match status" value="1"/>
</dbReference>
<dbReference type="PANTHER" id="PTHR43065">
    <property type="entry name" value="SENSOR HISTIDINE KINASE"/>
    <property type="match status" value="1"/>
</dbReference>
<evidence type="ECO:0000256" key="12">
    <source>
        <dbReference type="ARBA" id="ARBA00023012"/>
    </source>
</evidence>
<keyword evidence="12" id="KW-0902">Two-component regulatory system</keyword>
<dbReference type="SMART" id="SM00387">
    <property type="entry name" value="HATPase_c"/>
    <property type="match status" value="1"/>
</dbReference>
<keyword evidence="14" id="KW-0472">Membrane</keyword>
<evidence type="ECO:0000256" key="3">
    <source>
        <dbReference type="ARBA" id="ARBA00012438"/>
    </source>
</evidence>
<dbReference type="SUPFAM" id="SSF103190">
    <property type="entry name" value="Sensory domain-like"/>
    <property type="match status" value="1"/>
</dbReference>
<comment type="catalytic activity">
    <reaction evidence="1">
        <text>ATP + protein L-histidine = ADP + protein N-phospho-L-histidine.</text>
        <dbReference type="EC" id="2.7.13.3"/>
    </reaction>
</comment>
<dbReference type="Gene3D" id="1.10.287.130">
    <property type="match status" value="1"/>
</dbReference>
<protein>
    <recommendedName>
        <fullName evidence="3">histidine kinase</fullName>
        <ecNumber evidence="3">2.7.13.3</ecNumber>
    </recommendedName>
</protein>
<dbReference type="InterPro" id="IPR029151">
    <property type="entry name" value="Sensor-like_sf"/>
</dbReference>
<dbReference type="SMART" id="SM00388">
    <property type="entry name" value="HisKA"/>
    <property type="match status" value="1"/>
</dbReference>
<evidence type="ECO:0000256" key="8">
    <source>
        <dbReference type="ARBA" id="ARBA00022741"/>
    </source>
</evidence>
<proteinExistence type="predicted"/>
<keyword evidence="7 14" id="KW-0812">Transmembrane</keyword>
<dbReference type="SUPFAM" id="SSF55785">
    <property type="entry name" value="PYP-like sensor domain (PAS domain)"/>
    <property type="match status" value="1"/>
</dbReference>
<dbReference type="NCBIfam" id="TIGR00229">
    <property type="entry name" value="sensory_box"/>
    <property type="match status" value="1"/>
</dbReference>
<feature type="transmembrane region" description="Helical" evidence="14">
    <location>
        <begin position="215"/>
        <end position="236"/>
    </location>
</feature>
<dbReference type="SUPFAM" id="SSF47384">
    <property type="entry name" value="Homodimeric domain of signal transducing histidine kinase"/>
    <property type="match status" value="1"/>
</dbReference>
<evidence type="ECO:0000313" key="17">
    <source>
        <dbReference type="EMBL" id="SEM01813.1"/>
    </source>
</evidence>
<dbReference type="InterPro" id="IPR005467">
    <property type="entry name" value="His_kinase_dom"/>
</dbReference>
<keyword evidence="10" id="KW-0067">ATP-binding</keyword>
<evidence type="ECO:0000256" key="4">
    <source>
        <dbReference type="ARBA" id="ARBA00022475"/>
    </source>
</evidence>
<sequence>MGSLMKKAHKKSSLRNFWVMIPPWVILGALLVLIPIFAYITLGNIHREKELTTRLLIEKGEALIRSFEAGARTGAGLEWGSVQLRKLVIETARQPGVDYLILADTQGVILADSDPSMVGELYGWDLNLKTAARQTQVAWRRIANAQGADTFEVYRGFSTAEGSIPGFGKETDSPDKGTQDGRNGKNVRSYPGYIIFVGLDMGPILEARKQDTRNAVITGLALLLIGFAGMISLFLAQGYRSVRGSLSQARAFSDSLVNHMPIGLVAMDPEKRLIAWNETAEAVFGLPFRDVLGKRAAEVLPDCFMEMPEALSMAQPILERERDCPVGEGRTIPLEIIATRLQDDEGAFFGYAILFRDLTEVQRLKSEVERNRRLAAIGSLAAGVAHEIRNPLSSIKGFATYLRERYRDNPEDQQVTDIMIQEVERLNRVIGQLLEFSRPLTLNRKVAAIEPILRHTLKMVEAQAQEKGVALMTDFSNPVPDLFLDTDKMTQVFLNLTLNALNAMEKGGTLSLTLAQPDAQSVRVEISDTGTGIGKEELGRIFDPYFTTRASGTGLGLPIAQRIVEAHGGEIRVSSELGKGTVFSVLLPCREVSSEQIETEMPS</sequence>
<dbReference type="InterPro" id="IPR003661">
    <property type="entry name" value="HisK_dim/P_dom"/>
</dbReference>
<dbReference type="Gene3D" id="3.30.450.20">
    <property type="entry name" value="PAS domain"/>
    <property type="match status" value="1"/>
</dbReference>
<dbReference type="OrthoDB" id="9773941at2"/>
<evidence type="ECO:0000313" key="18">
    <source>
        <dbReference type="Proteomes" id="UP000198744"/>
    </source>
</evidence>
<evidence type="ECO:0000259" key="16">
    <source>
        <dbReference type="PROSITE" id="PS50112"/>
    </source>
</evidence>
<dbReference type="GO" id="GO:0005886">
    <property type="term" value="C:plasma membrane"/>
    <property type="evidence" value="ECO:0007669"/>
    <property type="project" value="UniProtKB-SubCell"/>
</dbReference>
<feature type="transmembrane region" description="Helical" evidence="14">
    <location>
        <begin position="20"/>
        <end position="42"/>
    </location>
</feature>
<dbReference type="GO" id="GO:0000155">
    <property type="term" value="F:phosphorelay sensor kinase activity"/>
    <property type="evidence" value="ECO:0007669"/>
    <property type="project" value="InterPro"/>
</dbReference>
<dbReference type="GO" id="GO:0005524">
    <property type="term" value="F:ATP binding"/>
    <property type="evidence" value="ECO:0007669"/>
    <property type="project" value="UniProtKB-KW"/>
</dbReference>
<dbReference type="InterPro" id="IPR004358">
    <property type="entry name" value="Sig_transdc_His_kin-like_C"/>
</dbReference>
<dbReference type="InterPro" id="IPR013656">
    <property type="entry name" value="PAS_4"/>
</dbReference>
<dbReference type="AlphaFoldDB" id="A0A1H7UY21"/>
<dbReference type="SMART" id="SM00091">
    <property type="entry name" value="PAS"/>
    <property type="match status" value="1"/>
</dbReference>
<dbReference type="Pfam" id="PF02518">
    <property type="entry name" value="HATPase_c"/>
    <property type="match status" value="1"/>
</dbReference>